<dbReference type="Gene3D" id="3.10.129.10">
    <property type="entry name" value="Hotdog Thioesterase"/>
    <property type="match status" value="1"/>
</dbReference>
<proteinExistence type="predicted"/>
<reference evidence="1 2" key="1">
    <citation type="submission" date="2018-03" db="EMBL/GenBank/DDBJ databases">
        <authorList>
            <person name="Keele B.F."/>
        </authorList>
    </citation>
    <scope>NUCLEOTIDE SEQUENCE [LARGE SCALE GENOMIC DNA]</scope>
    <source>
        <strain evidence="1 2">CECT 8599</strain>
    </source>
</reference>
<dbReference type="EMBL" id="OMOR01000001">
    <property type="protein sequence ID" value="SPH19664.1"/>
    <property type="molecule type" value="Genomic_DNA"/>
</dbReference>
<dbReference type="RefSeq" id="WP_108826980.1">
    <property type="nucleotide sequence ID" value="NZ_OMOR01000001.1"/>
</dbReference>
<dbReference type="InterPro" id="IPR029069">
    <property type="entry name" value="HotDog_dom_sf"/>
</dbReference>
<dbReference type="PANTHER" id="PTHR12475">
    <property type="match status" value="1"/>
</dbReference>
<evidence type="ECO:0000313" key="2">
    <source>
        <dbReference type="Proteomes" id="UP000244880"/>
    </source>
</evidence>
<organism evidence="1 2">
    <name type="scientific">Ascidiaceihabitans donghaensis</name>
    <dbReference type="NCBI Taxonomy" id="1510460"/>
    <lineage>
        <taxon>Bacteria</taxon>
        <taxon>Pseudomonadati</taxon>
        <taxon>Pseudomonadota</taxon>
        <taxon>Alphaproteobacteria</taxon>
        <taxon>Rhodobacterales</taxon>
        <taxon>Paracoccaceae</taxon>
        <taxon>Ascidiaceihabitans</taxon>
    </lineage>
</organism>
<evidence type="ECO:0000313" key="1">
    <source>
        <dbReference type="EMBL" id="SPH19664.1"/>
    </source>
</evidence>
<dbReference type="PANTHER" id="PTHR12475:SF4">
    <property type="entry name" value="PROTEIN THEM6"/>
    <property type="match status" value="1"/>
</dbReference>
<dbReference type="CDD" id="cd00586">
    <property type="entry name" value="4HBT"/>
    <property type="match status" value="1"/>
</dbReference>
<sequence>MFPFIRFFKDILMARRLPPLENFNDTHVSHHICWPWDLDMFAEMNNGRVLTISDLGRFALAQRGGLIALLFKKKWALAMAGATVRYRKRITIFQKFTTHSRAVCWDDRFIYLEHAMFFPDGTCANHILYRAAVLENRKAIDPARVAEGLGRDPVSPPFPDWIKAWVDADAQRPWPPMQDPAQDS</sequence>
<dbReference type="Proteomes" id="UP000244880">
    <property type="component" value="Unassembled WGS sequence"/>
</dbReference>
<dbReference type="AlphaFoldDB" id="A0A2R8B9W1"/>
<dbReference type="SUPFAM" id="SSF54637">
    <property type="entry name" value="Thioesterase/thiol ester dehydrase-isomerase"/>
    <property type="match status" value="1"/>
</dbReference>
<dbReference type="OrthoDB" id="3727779at2"/>
<evidence type="ECO:0008006" key="3">
    <source>
        <dbReference type="Google" id="ProtNLM"/>
    </source>
</evidence>
<gene>
    <name evidence="1" type="ORF">ASD8599_00399</name>
</gene>
<dbReference type="Pfam" id="PF13279">
    <property type="entry name" value="4HBT_2"/>
    <property type="match status" value="1"/>
</dbReference>
<accession>A0A2R8B9W1</accession>
<protein>
    <recommendedName>
        <fullName evidence="3">Thioesterase domain-containing protein</fullName>
    </recommendedName>
</protein>
<name>A0A2R8B9W1_9RHOB</name>
<dbReference type="InterPro" id="IPR051490">
    <property type="entry name" value="THEM6_lcsJ_thioesterase"/>
</dbReference>
<keyword evidence="2" id="KW-1185">Reference proteome</keyword>